<dbReference type="EMBL" id="GG663744">
    <property type="protein sequence ID" value="EEH54356.1"/>
    <property type="molecule type" value="Genomic_DNA"/>
</dbReference>
<feature type="region of interest" description="Disordered" evidence="1">
    <location>
        <begin position="1"/>
        <end position="150"/>
    </location>
</feature>
<keyword evidence="3" id="KW-1185">Reference proteome</keyword>
<dbReference type="OrthoDB" id="433457at2759"/>
<feature type="compositionally biased region" description="Basic and acidic residues" evidence="1">
    <location>
        <begin position="39"/>
        <end position="51"/>
    </location>
</feature>
<protein>
    <submittedName>
        <fullName evidence="2">Predicted protein</fullName>
    </submittedName>
</protein>
<evidence type="ECO:0000256" key="1">
    <source>
        <dbReference type="SAM" id="MobiDB-lite"/>
    </source>
</evidence>
<feature type="compositionally biased region" description="Basic residues" evidence="1">
    <location>
        <begin position="52"/>
        <end position="65"/>
    </location>
</feature>
<reference evidence="2 3" key="1">
    <citation type="journal article" date="2009" name="Science">
        <title>Green evolution and dynamic adaptations revealed by genomes of the marine picoeukaryotes Micromonas.</title>
        <authorList>
            <person name="Worden A.Z."/>
            <person name="Lee J.H."/>
            <person name="Mock T."/>
            <person name="Rouze P."/>
            <person name="Simmons M.P."/>
            <person name="Aerts A.L."/>
            <person name="Allen A.E."/>
            <person name="Cuvelier M.L."/>
            <person name="Derelle E."/>
            <person name="Everett M.V."/>
            <person name="Foulon E."/>
            <person name="Grimwood J."/>
            <person name="Gundlach H."/>
            <person name="Henrissat B."/>
            <person name="Napoli C."/>
            <person name="McDonald S.M."/>
            <person name="Parker M.S."/>
            <person name="Rombauts S."/>
            <person name="Salamov A."/>
            <person name="Von Dassow P."/>
            <person name="Badger J.H."/>
            <person name="Coutinho P.M."/>
            <person name="Demir E."/>
            <person name="Dubchak I."/>
            <person name="Gentemann C."/>
            <person name="Eikrem W."/>
            <person name="Gready J.E."/>
            <person name="John U."/>
            <person name="Lanier W."/>
            <person name="Lindquist E.A."/>
            <person name="Lucas S."/>
            <person name="Mayer K.F."/>
            <person name="Moreau H."/>
            <person name="Not F."/>
            <person name="Otillar R."/>
            <person name="Panaud O."/>
            <person name="Pangilinan J."/>
            <person name="Paulsen I."/>
            <person name="Piegu B."/>
            <person name="Poliakov A."/>
            <person name="Robbens S."/>
            <person name="Schmutz J."/>
            <person name="Toulza E."/>
            <person name="Wyss T."/>
            <person name="Zelensky A."/>
            <person name="Zhou K."/>
            <person name="Armbrust E.V."/>
            <person name="Bhattacharya D."/>
            <person name="Goodenough U.W."/>
            <person name="Van de Peer Y."/>
            <person name="Grigoriev I.V."/>
        </authorList>
    </citation>
    <scope>NUCLEOTIDE SEQUENCE [LARGE SCALE GENOMIC DNA]</scope>
    <source>
        <strain evidence="2 3">CCMP1545</strain>
    </source>
</reference>
<feature type="compositionally biased region" description="Acidic residues" evidence="1">
    <location>
        <begin position="21"/>
        <end position="32"/>
    </location>
</feature>
<accession>C1N109</accession>
<evidence type="ECO:0000313" key="2">
    <source>
        <dbReference type="EMBL" id="EEH54356.1"/>
    </source>
</evidence>
<organism evidence="3">
    <name type="scientific">Micromonas pusilla (strain CCMP1545)</name>
    <name type="common">Picoplanktonic green alga</name>
    <dbReference type="NCBI Taxonomy" id="564608"/>
    <lineage>
        <taxon>Eukaryota</taxon>
        <taxon>Viridiplantae</taxon>
        <taxon>Chlorophyta</taxon>
        <taxon>Mamiellophyceae</taxon>
        <taxon>Mamiellales</taxon>
        <taxon>Mamiellaceae</taxon>
        <taxon>Micromonas</taxon>
    </lineage>
</organism>
<feature type="compositionally biased region" description="Basic and acidic residues" evidence="1">
    <location>
        <begin position="80"/>
        <end position="94"/>
    </location>
</feature>
<proteinExistence type="predicted"/>
<name>C1N109_MICPC</name>
<dbReference type="KEGG" id="mpp:MICPUCDRAFT_62989"/>
<feature type="compositionally biased region" description="Basic and acidic residues" evidence="1">
    <location>
        <begin position="101"/>
        <end position="115"/>
    </location>
</feature>
<evidence type="ECO:0000313" key="3">
    <source>
        <dbReference type="Proteomes" id="UP000001876"/>
    </source>
</evidence>
<dbReference type="RefSeq" id="XP_003061726.1">
    <property type="nucleotide sequence ID" value="XM_003061680.1"/>
</dbReference>
<sequence>MPSTPRFARISISSRRRLDESRDDDDDDDDDDALRRRRADGQARRDRERGRRAAVRRLGRRRHSPALRVVRGDGGGLGRRGREVLDARGRERGGDAAPPHPRREVAERCARRDLPRPGGGARDGGRARRAPPGRFAREDLPRRARRGARRRRPLVAVANARGDSHRGRHPDVGPRACHLARAEVADARRRGDVADVSRERGGAEARSVHWFPYDRVGVVNAVP</sequence>
<gene>
    <name evidence="2" type="ORF">MICPUCDRAFT_62989</name>
</gene>
<dbReference type="AlphaFoldDB" id="C1N109"/>
<dbReference type="Proteomes" id="UP000001876">
    <property type="component" value="Unassembled WGS sequence"/>
</dbReference>
<dbReference type="GeneID" id="9687165"/>